<gene>
    <name evidence="1" type="ORF">OVA965_LOCUS42840</name>
    <name evidence="2" type="ORF">TMI583_LOCUS44868</name>
</gene>
<evidence type="ECO:0000313" key="3">
    <source>
        <dbReference type="Proteomes" id="UP000682733"/>
    </source>
</evidence>
<name>A0A8S2W3I8_9BILA</name>
<dbReference type="EMBL" id="CAJOBA010078556">
    <property type="protein sequence ID" value="CAF4430224.1"/>
    <property type="molecule type" value="Genomic_DNA"/>
</dbReference>
<reference evidence="2" key="1">
    <citation type="submission" date="2021-02" db="EMBL/GenBank/DDBJ databases">
        <authorList>
            <person name="Nowell W R."/>
        </authorList>
    </citation>
    <scope>NUCLEOTIDE SEQUENCE</scope>
</reference>
<feature type="non-terminal residue" evidence="2">
    <location>
        <position position="1"/>
    </location>
</feature>
<proteinExistence type="predicted"/>
<sequence>VFNIKLKNYEYFNDCMSLFASLAYATRMVLIFDLGDDHETNHYLRFVHPNKDEVLQSVQFQHNSNEIEFYLKIIGQGYHKSILLRISAIRSMYLQEDGYIIFGAVQ</sequence>
<dbReference type="EMBL" id="CAJNOK010054098">
    <property type="protein sequence ID" value="CAF1614586.1"/>
    <property type="molecule type" value="Genomic_DNA"/>
</dbReference>
<accession>A0A8S2W3I8</accession>
<evidence type="ECO:0000313" key="2">
    <source>
        <dbReference type="EMBL" id="CAF4430224.1"/>
    </source>
</evidence>
<comment type="caution">
    <text evidence="2">The sequence shown here is derived from an EMBL/GenBank/DDBJ whole genome shotgun (WGS) entry which is preliminary data.</text>
</comment>
<dbReference type="Proteomes" id="UP000677228">
    <property type="component" value="Unassembled WGS sequence"/>
</dbReference>
<dbReference type="Proteomes" id="UP000682733">
    <property type="component" value="Unassembled WGS sequence"/>
</dbReference>
<protein>
    <submittedName>
        <fullName evidence="2">Uncharacterized protein</fullName>
    </submittedName>
</protein>
<dbReference type="AlphaFoldDB" id="A0A8S2W3I8"/>
<organism evidence="2 3">
    <name type="scientific">Didymodactylos carnosus</name>
    <dbReference type="NCBI Taxonomy" id="1234261"/>
    <lineage>
        <taxon>Eukaryota</taxon>
        <taxon>Metazoa</taxon>
        <taxon>Spiralia</taxon>
        <taxon>Gnathifera</taxon>
        <taxon>Rotifera</taxon>
        <taxon>Eurotatoria</taxon>
        <taxon>Bdelloidea</taxon>
        <taxon>Philodinida</taxon>
        <taxon>Philodinidae</taxon>
        <taxon>Didymodactylos</taxon>
    </lineage>
</organism>
<evidence type="ECO:0000313" key="1">
    <source>
        <dbReference type="EMBL" id="CAF1614586.1"/>
    </source>
</evidence>